<accession>A0A8R1IYF9</accession>
<keyword evidence="3" id="KW-1185">Reference proteome</keyword>
<evidence type="ECO:0000256" key="1">
    <source>
        <dbReference type="SAM" id="MobiDB-lite"/>
    </source>
</evidence>
<protein>
    <submittedName>
        <fullName evidence="2">Uncharacterized protein</fullName>
    </submittedName>
</protein>
<evidence type="ECO:0000313" key="2">
    <source>
        <dbReference type="EnsemblMetazoa" id="CJA40899.1"/>
    </source>
</evidence>
<dbReference type="AlphaFoldDB" id="A0A8R1IYF9"/>
<dbReference type="Proteomes" id="UP000005237">
    <property type="component" value="Unassembled WGS sequence"/>
</dbReference>
<organism evidence="2 3">
    <name type="scientific">Caenorhabditis japonica</name>
    <dbReference type="NCBI Taxonomy" id="281687"/>
    <lineage>
        <taxon>Eukaryota</taxon>
        <taxon>Metazoa</taxon>
        <taxon>Ecdysozoa</taxon>
        <taxon>Nematoda</taxon>
        <taxon>Chromadorea</taxon>
        <taxon>Rhabditida</taxon>
        <taxon>Rhabditina</taxon>
        <taxon>Rhabditomorpha</taxon>
        <taxon>Rhabditoidea</taxon>
        <taxon>Rhabditidae</taxon>
        <taxon>Peloderinae</taxon>
        <taxon>Caenorhabditis</taxon>
    </lineage>
</organism>
<name>A0A8R1IYF9_CAEJA</name>
<feature type="region of interest" description="Disordered" evidence="1">
    <location>
        <begin position="1"/>
        <end position="56"/>
    </location>
</feature>
<reference evidence="3" key="1">
    <citation type="submission" date="2010-08" db="EMBL/GenBank/DDBJ databases">
        <authorList>
            <consortium name="Caenorhabditis japonica Sequencing Consortium"/>
            <person name="Wilson R.K."/>
        </authorList>
    </citation>
    <scope>NUCLEOTIDE SEQUENCE [LARGE SCALE GENOMIC DNA]</scope>
    <source>
        <strain evidence="3">DF5081</strain>
    </source>
</reference>
<evidence type="ECO:0000313" key="3">
    <source>
        <dbReference type="Proteomes" id="UP000005237"/>
    </source>
</evidence>
<feature type="region of interest" description="Disordered" evidence="1">
    <location>
        <begin position="185"/>
        <end position="268"/>
    </location>
</feature>
<dbReference type="EnsemblMetazoa" id="CJA40899.1">
    <property type="protein sequence ID" value="CJA40899.1"/>
    <property type="gene ID" value="WBGene00216747"/>
</dbReference>
<feature type="compositionally biased region" description="Basic and acidic residues" evidence="1">
    <location>
        <begin position="81"/>
        <end position="92"/>
    </location>
</feature>
<sequence length="289" mass="32111">MSWRDGDYDPHGGRNAFRLTDDSKQSSSERAASLRAMRSFTQSIEDDGPPELPPSLDIDMMERVSMKTSDTNDTIIEVKKEGVDPQKGETQKYKMVVPGPGHSEQEHELHKSLIRDDEEDAEVEQVFASASSVEPEVSTPKTLNFAQATEELRSAYDQKIRKRPTTPTSACVLDGIAFFANSIDGSKETSGPSEGEKIKVSIPSRRRKTENMTEFFESMAGQIPGGGGGRRMSQSGRTTPLHDYEGDILDENPQYKDKAPPAPVVHRRSSIEWENFADMEGEILQQNVS</sequence>
<reference evidence="2" key="2">
    <citation type="submission" date="2022-06" db="UniProtKB">
        <authorList>
            <consortium name="EnsemblMetazoa"/>
        </authorList>
    </citation>
    <scope>IDENTIFICATION</scope>
    <source>
        <strain evidence="2">DF5081</strain>
    </source>
</reference>
<proteinExistence type="predicted"/>
<feature type="region of interest" description="Disordered" evidence="1">
    <location>
        <begin position="81"/>
        <end position="110"/>
    </location>
</feature>
<feature type="compositionally biased region" description="Basic and acidic residues" evidence="1">
    <location>
        <begin position="1"/>
        <end position="12"/>
    </location>
</feature>